<dbReference type="PANTHER" id="PTHR40079:SF4">
    <property type="entry name" value="GH26 DOMAIN-CONTAINING PROTEIN-RELATED"/>
    <property type="match status" value="1"/>
</dbReference>
<dbReference type="Proteomes" id="UP000632125">
    <property type="component" value="Unassembled WGS sequence"/>
</dbReference>
<dbReference type="GO" id="GO:0016985">
    <property type="term" value="F:mannan endo-1,4-beta-mannosidase activity"/>
    <property type="evidence" value="ECO:0007669"/>
    <property type="project" value="InterPro"/>
</dbReference>
<dbReference type="GO" id="GO:0006080">
    <property type="term" value="P:substituted mannan metabolic process"/>
    <property type="evidence" value="ECO:0007669"/>
    <property type="project" value="InterPro"/>
</dbReference>
<dbReference type="PROSITE" id="PS51257">
    <property type="entry name" value="PROKAR_LIPOPROTEIN"/>
    <property type="match status" value="1"/>
</dbReference>
<reference evidence="8" key="1">
    <citation type="submission" date="2020-09" db="EMBL/GenBank/DDBJ databases">
        <title>A novel bacterium of genus Paenibacillus, isolated from South China Sea.</title>
        <authorList>
            <person name="Huang H."/>
            <person name="Mo K."/>
            <person name="Hu Y."/>
        </authorList>
    </citation>
    <scope>NUCLEOTIDE SEQUENCE</scope>
    <source>
        <strain evidence="8">IB182493</strain>
    </source>
</reference>
<dbReference type="InterPro" id="IPR017853">
    <property type="entry name" value="GH"/>
</dbReference>
<dbReference type="InterPro" id="IPR000805">
    <property type="entry name" value="Glyco_hydro_26"/>
</dbReference>
<dbReference type="SUPFAM" id="SSF51445">
    <property type="entry name" value="(Trans)glycosidases"/>
    <property type="match status" value="1"/>
</dbReference>
<feature type="domain" description="GH26" evidence="7">
    <location>
        <begin position="168"/>
        <end position="463"/>
    </location>
</feature>
<evidence type="ECO:0000256" key="4">
    <source>
        <dbReference type="PROSITE-ProRule" id="PRU01100"/>
    </source>
</evidence>
<accession>A0A927CNZ3</accession>
<dbReference type="CDD" id="cd04086">
    <property type="entry name" value="CBM35_mannanase-like"/>
    <property type="match status" value="1"/>
</dbReference>
<keyword evidence="2 4" id="KW-0378">Hydrolase</keyword>
<feature type="active site" description="Proton donor" evidence="4">
    <location>
        <position position="319"/>
    </location>
</feature>
<dbReference type="InterPro" id="IPR005084">
    <property type="entry name" value="CBM6"/>
</dbReference>
<dbReference type="Gene3D" id="2.60.120.260">
    <property type="entry name" value="Galactose-binding domain-like"/>
    <property type="match status" value="1"/>
</dbReference>
<dbReference type="PRINTS" id="PR00739">
    <property type="entry name" value="GLHYDRLASE26"/>
</dbReference>
<dbReference type="PROSITE" id="PS51764">
    <property type="entry name" value="GH26"/>
    <property type="match status" value="1"/>
</dbReference>
<dbReference type="Gene3D" id="3.20.20.80">
    <property type="entry name" value="Glycosidases"/>
    <property type="match status" value="1"/>
</dbReference>
<evidence type="ECO:0000256" key="3">
    <source>
        <dbReference type="ARBA" id="ARBA00023295"/>
    </source>
</evidence>
<keyword evidence="5" id="KW-0732">Signal</keyword>
<evidence type="ECO:0000256" key="2">
    <source>
        <dbReference type="ARBA" id="ARBA00022801"/>
    </source>
</evidence>
<dbReference type="AlphaFoldDB" id="A0A927CNZ3"/>
<sequence>MKTRIGAAVVMMAVSGLTACVAGTEERFRRFEAENGGLTGVHADSAAEGYSGEGYVTGFDQDADELVVRLDVPAQGLYELKVGYRSPDGEKAARLSLNGKPFGDLKLAQAAVFGETGAGKIDLEEGSNELKLHSYWGWYEIDYVAIAKAGPRSKHAVERTLSNPDASPEAKALHNYLIDQYGKRILSGQQTLQDALQLNGDYGKLPAIAGFDLIEYSPTRQQFGSGSKEIENMLQWHELGGIATLAWHWNAPADLVNTEEQPWWKGFYKEGTTYDLPAALANPDSESYKRLVGDIDAIAVQLQRLEEARIPVLWRPLHEAEGGWFWWGAHGPEAAKQLWRLMYDRLTRHHGIDNLIWIWNSESPAWYPGDDVVDIVSVDSYPQPGDYSPVSRAYESLLALTGGKKLVALTENGPIPDPELLEQYEAHWSWYCTWTGEFIHDGKQNSPEHIRKVLAHDYVITLDELPEF</sequence>
<keyword evidence="9" id="KW-1185">Reference proteome</keyword>
<evidence type="ECO:0000256" key="5">
    <source>
        <dbReference type="SAM" id="SignalP"/>
    </source>
</evidence>
<dbReference type="EMBL" id="JACXIY010000014">
    <property type="protein sequence ID" value="MBD2869306.1"/>
    <property type="molecule type" value="Genomic_DNA"/>
</dbReference>
<comment type="caution">
    <text evidence="8">The sequence shown here is derived from an EMBL/GenBank/DDBJ whole genome shotgun (WGS) entry which is preliminary data.</text>
</comment>
<evidence type="ECO:0000313" key="8">
    <source>
        <dbReference type="EMBL" id="MBD2869306.1"/>
    </source>
</evidence>
<feature type="active site" description="Nucleophile" evidence="4">
    <location>
        <position position="411"/>
    </location>
</feature>
<evidence type="ECO:0000313" key="9">
    <source>
        <dbReference type="Proteomes" id="UP000632125"/>
    </source>
</evidence>
<dbReference type="RefSeq" id="WP_190861291.1">
    <property type="nucleotide sequence ID" value="NZ_JACXIY010000014.1"/>
</dbReference>
<dbReference type="InterPro" id="IPR022790">
    <property type="entry name" value="GH26_dom"/>
</dbReference>
<evidence type="ECO:0000259" key="6">
    <source>
        <dbReference type="PROSITE" id="PS51175"/>
    </source>
</evidence>
<evidence type="ECO:0000259" key="7">
    <source>
        <dbReference type="PROSITE" id="PS51764"/>
    </source>
</evidence>
<dbReference type="SUPFAM" id="SSF49785">
    <property type="entry name" value="Galactose-binding domain-like"/>
    <property type="match status" value="1"/>
</dbReference>
<evidence type="ECO:0000256" key="1">
    <source>
        <dbReference type="ARBA" id="ARBA00007754"/>
    </source>
</evidence>
<dbReference type="Pfam" id="PF16990">
    <property type="entry name" value="CBM_35"/>
    <property type="match status" value="1"/>
</dbReference>
<name>A0A927CNZ3_9BACL</name>
<dbReference type="Pfam" id="PF02156">
    <property type="entry name" value="Glyco_hydro_26"/>
    <property type="match status" value="1"/>
</dbReference>
<dbReference type="InterPro" id="IPR008979">
    <property type="entry name" value="Galactose-bd-like_sf"/>
</dbReference>
<keyword evidence="3 4" id="KW-0326">Glycosidase</keyword>
<dbReference type="PANTHER" id="PTHR40079">
    <property type="entry name" value="MANNAN ENDO-1,4-BETA-MANNOSIDASE E-RELATED"/>
    <property type="match status" value="1"/>
</dbReference>
<feature type="domain" description="CBM6" evidence="6">
    <location>
        <begin position="29"/>
        <end position="147"/>
    </location>
</feature>
<gene>
    <name evidence="8" type="ORF">IDH41_12025</name>
</gene>
<dbReference type="PROSITE" id="PS51175">
    <property type="entry name" value="CBM6"/>
    <property type="match status" value="1"/>
</dbReference>
<feature type="chain" id="PRO_5039556879" evidence="5">
    <location>
        <begin position="23"/>
        <end position="468"/>
    </location>
</feature>
<dbReference type="GO" id="GO:0030246">
    <property type="term" value="F:carbohydrate binding"/>
    <property type="evidence" value="ECO:0007669"/>
    <property type="project" value="InterPro"/>
</dbReference>
<organism evidence="8 9">
    <name type="scientific">Paenibacillus arenilitoris</name>
    <dbReference type="NCBI Taxonomy" id="2772299"/>
    <lineage>
        <taxon>Bacteria</taxon>
        <taxon>Bacillati</taxon>
        <taxon>Bacillota</taxon>
        <taxon>Bacilli</taxon>
        <taxon>Bacillales</taxon>
        <taxon>Paenibacillaceae</taxon>
        <taxon>Paenibacillus</taxon>
    </lineage>
</organism>
<comment type="similarity">
    <text evidence="1 4">Belongs to the glycosyl hydrolase 26 family.</text>
</comment>
<protein>
    <submittedName>
        <fullName evidence="8">Beta-mannanase</fullName>
    </submittedName>
</protein>
<proteinExistence type="inferred from homology"/>
<feature type="signal peptide" evidence="5">
    <location>
        <begin position="1"/>
        <end position="22"/>
    </location>
</feature>